<name>A0A1C6UI89_9ACTN</name>
<dbReference type="Gene3D" id="3.40.50.720">
    <property type="entry name" value="NAD(P)-binding Rossmann-like Domain"/>
    <property type="match status" value="1"/>
</dbReference>
<keyword evidence="2 5" id="KW-0479">Metal-binding</keyword>
<evidence type="ECO:0000256" key="1">
    <source>
        <dbReference type="ARBA" id="ARBA00001947"/>
    </source>
</evidence>
<dbReference type="InterPro" id="IPR036291">
    <property type="entry name" value="NAD(P)-bd_dom_sf"/>
</dbReference>
<dbReference type="PROSITE" id="PS00059">
    <property type="entry name" value="ADH_ZINC"/>
    <property type="match status" value="1"/>
</dbReference>
<evidence type="ECO:0000256" key="3">
    <source>
        <dbReference type="ARBA" id="ARBA00022833"/>
    </source>
</evidence>
<comment type="cofactor">
    <cofactor evidence="1 5">
        <name>Zn(2+)</name>
        <dbReference type="ChEBI" id="CHEBI:29105"/>
    </cofactor>
</comment>
<dbReference type="PROSITE" id="PS00065">
    <property type="entry name" value="D_2_HYDROXYACID_DH_1"/>
    <property type="match status" value="1"/>
</dbReference>
<evidence type="ECO:0000259" key="7">
    <source>
        <dbReference type="Pfam" id="PF08240"/>
    </source>
</evidence>
<dbReference type="Pfam" id="PF08240">
    <property type="entry name" value="ADH_N"/>
    <property type="match status" value="1"/>
</dbReference>
<dbReference type="STRING" id="227316.GA0070604_2857"/>
<proteinExistence type="inferred from homology"/>
<evidence type="ECO:0000256" key="2">
    <source>
        <dbReference type="ARBA" id="ARBA00022723"/>
    </source>
</evidence>
<gene>
    <name evidence="8" type="ORF">GA0070604_2857</name>
</gene>
<keyword evidence="9" id="KW-1185">Reference proteome</keyword>
<dbReference type="InterPro" id="IPR002328">
    <property type="entry name" value="ADH_Zn_CS"/>
</dbReference>
<dbReference type="SUPFAM" id="SSF51735">
    <property type="entry name" value="NAD(P)-binding Rossmann-fold domains"/>
    <property type="match status" value="1"/>
</dbReference>
<keyword evidence="3 5" id="KW-0862">Zinc</keyword>
<dbReference type="GO" id="GO:0008270">
    <property type="term" value="F:zinc ion binding"/>
    <property type="evidence" value="ECO:0007669"/>
    <property type="project" value="InterPro"/>
</dbReference>
<evidence type="ECO:0000256" key="4">
    <source>
        <dbReference type="ARBA" id="ARBA00023002"/>
    </source>
</evidence>
<dbReference type="RefSeq" id="WP_091118385.1">
    <property type="nucleotide sequence ID" value="NZ_FMHY01000002.1"/>
</dbReference>
<reference evidence="9" key="1">
    <citation type="submission" date="2016-06" db="EMBL/GenBank/DDBJ databases">
        <authorList>
            <person name="Varghese N."/>
            <person name="Submissions Spin"/>
        </authorList>
    </citation>
    <scope>NUCLEOTIDE SEQUENCE [LARGE SCALE GENOMIC DNA]</scope>
    <source>
        <strain evidence="9">DSM 44814</strain>
    </source>
</reference>
<evidence type="ECO:0000259" key="6">
    <source>
        <dbReference type="Pfam" id="PF00107"/>
    </source>
</evidence>
<dbReference type="InterPro" id="IPR013149">
    <property type="entry name" value="ADH-like_C"/>
</dbReference>
<evidence type="ECO:0000313" key="8">
    <source>
        <dbReference type="EMBL" id="SCL53805.1"/>
    </source>
</evidence>
<dbReference type="EMBL" id="FMHY01000002">
    <property type="protein sequence ID" value="SCL53805.1"/>
    <property type="molecule type" value="Genomic_DNA"/>
</dbReference>
<dbReference type="InterPro" id="IPR029752">
    <property type="entry name" value="D-isomer_DH_CS1"/>
</dbReference>
<dbReference type="AlphaFoldDB" id="A0A1C6UI89"/>
<dbReference type="InterPro" id="IPR013154">
    <property type="entry name" value="ADH-like_N"/>
</dbReference>
<dbReference type="SUPFAM" id="SSF50129">
    <property type="entry name" value="GroES-like"/>
    <property type="match status" value="1"/>
</dbReference>
<keyword evidence="4" id="KW-0560">Oxidoreductase</keyword>
<sequence length="323" mass="34303">MQAVVYTAPMELTVLDVPEPTPKPGEVLVDVRAVGICGSELEGVATRSPFRVPPLIMGHEFAGVRVDTGEHVVVNPVVACLTCDLCDRGLINVCRNRQILGIQRPGGYGEFVAVPEQNLVAVDSAVPFTTMAFTEPIANAVHAMRLVQAHDPWPQRVGIIGCGAIGMALALVAKARGVPHIEITDLSEARLEKARAHGIVPAGPSLTGEDYDVILDSVGSAATRGASLRLVRPGGTAVWVGLHGPDAELDGLAMIRREVRVLTAFCYDRNDFEVAARLVESTGPEWEARTPGWVATAPLAEGAKTFLSLLDGPTDAVKTMLVR</sequence>
<dbReference type="GO" id="GO:0016491">
    <property type="term" value="F:oxidoreductase activity"/>
    <property type="evidence" value="ECO:0007669"/>
    <property type="project" value="UniProtKB-KW"/>
</dbReference>
<organism evidence="8 9">
    <name type="scientific">Micromonospora eburnea</name>
    <dbReference type="NCBI Taxonomy" id="227316"/>
    <lineage>
        <taxon>Bacteria</taxon>
        <taxon>Bacillati</taxon>
        <taxon>Actinomycetota</taxon>
        <taxon>Actinomycetes</taxon>
        <taxon>Micromonosporales</taxon>
        <taxon>Micromonosporaceae</taxon>
        <taxon>Micromonospora</taxon>
    </lineage>
</organism>
<dbReference type="PANTHER" id="PTHR43401:SF2">
    <property type="entry name" value="L-THREONINE 3-DEHYDROGENASE"/>
    <property type="match status" value="1"/>
</dbReference>
<dbReference type="PANTHER" id="PTHR43401">
    <property type="entry name" value="L-THREONINE 3-DEHYDROGENASE"/>
    <property type="match status" value="1"/>
</dbReference>
<evidence type="ECO:0000256" key="5">
    <source>
        <dbReference type="RuleBase" id="RU361277"/>
    </source>
</evidence>
<dbReference type="Pfam" id="PF00107">
    <property type="entry name" value="ADH_zinc_N"/>
    <property type="match status" value="1"/>
</dbReference>
<dbReference type="Proteomes" id="UP000199696">
    <property type="component" value="Unassembled WGS sequence"/>
</dbReference>
<protein>
    <submittedName>
        <fullName evidence="8">2-desacetyl-2-hydroxyethyl bacteriochlorophyllide A dehydrogenase</fullName>
    </submittedName>
</protein>
<feature type="domain" description="Alcohol dehydrogenase-like C-terminal" evidence="6">
    <location>
        <begin position="164"/>
        <end position="280"/>
    </location>
</feature>
<dbReference type="InterPro" id="IPR050129">
    <property type="entry name" value="Zn_alcohol_dh"/>
</dbReference>
<dbReference type="OrthoDB" id="9797931at2"/>
<accession>A0A1C6UI89</accession>
<dbReference type="Gene3D" id="3.90.180.10">
    <property type="entry name" value="Medium-chain alcohol dehydrogenases, catalytic domain"/>
    <property type="match status" value="1"/>
</dbReference>
<evidence type="ECO:0000313" key="9">
    <source>
        <dbReference type="Proteomes" id="UP000199696"/>
    </source>
</evidence>
<dbReference type="InterPro" id="IPR011032">
    <property type="entry name" value="GroES-like_sf"/>
</dbReference>
<feature type="domain" description="Alcohol dehydrogenase-like N-terminal" evidence="7">
    <location>
        <begin position="23"/>
        <end position="122"/>
    </location>
</feature>
<comment type="similarity">
    <text evidence="5">Belongs to the zinc-containing alcohol dehydrogenase family.</text>
</comment>